<keyword evidence="5" id="KW-0678">Repressor</keyword>
<keyword evidence="11" id="KW-0464">Manganese</keyword>
<comment type="similarity">
    <text evidence="2">Belongs to the DtxR/MntR family.</text>
</comment>
<keyword evidence="8" id="KW-0238">DNA-binding</keyword>
<dbReference type="PROSITE" id="PS50944">
    <property type="entry name" value="HTH_DTXR"/>
    <property type="match status" value="1"/>
</dbReference>
<gene>
    <name evidence="14" type="ORF">METZ01_LOCUS317789</name>
</gene>
<dbReference type="Gene3D" id="1.10.60.10">
    <property type="entry name" value="Iron dependent repressor, metal binding and dimerisation domain"/>
    <property type="match status" value="1"/>
</dbReference>
<feature type="non-terminal residue" evidence="14">
    <location>
        <position position="198"/>
    </location>
</feature>
<dbReference type="SMART" id="SM00529">
    <property type="entry name" value="HTH_DTXR"/>
    <property type="match status" value="1"/>
</dbReference>
<protein>
    <recommendedName>
        <fullName evidence="12">Manganese transport regulator</fullName>
    </recommendedName>
</protein>
<dbReference type="Pfam" id="PF04023">
    <property type="entry name" value="FeoA"/>
    <property type="match status" value="1"/>
</dbReference>
<dbReference type="InterPro" id="IPR008988">
    <property type="entry name" value="Transcriptional_repressor_C"/>
</dbReference>
<evidence type="ECO:0000256" key="1">
    <source>
        <dbReference type="ARBA" id="ARBA00004496"/>
    </source>
</evidence>
<dbReference type="SUPFAM" id="SSF46785">
    <property type="entry name" value="Winged helix' DNA-binding domain"/>
    <property type="match status" value="1"/>
</dbReference>
<dbReference type="AlphaFoldDB" id="A0A382NX46"/>
<dbReference type="Pfam" id="PF01325">
    <property type="entry name" value="Fe_dep_repress"/>
    <property type="match status" value="1"/>
</dbReference>
<dbReference type="SMART" id="SM00899">
    <property type="entry name" value="FeoA"/>
    <property type="match status" value="1"/>
</dbReference>
<evidence type="ECO:0000256" key="3">
    <source>
        <dbReference type="ARBA" id="ARBA00011738"/>
    </source>
</evidence>
<dbReference type="Pfam" id="PF02742">
    <property type="entry name" value="Fe_dep_repr_C"/>
    <property type="match status" value="1"/>
</dbReference>
<dbReference type="PANTHER" id="PTHR33238:SF11">
    <property type="entry name" value="TRANSCRIPTIONAL REGULATOR MNTR"/>
    <property type="match status" value="1"/>
</dbReference>
<evidence type="ECO:0000256" key="9">
    <source>
        <dbReference type="ARBA" id="ARBA00023159"/>
    </source>
</evidence>
<evidence type="ECO:0000256" key="10">
    <source>
        <dbReference type="ARBA" id="ARBA00023163"/>
    </source>
</evidence>
<keyword evidence="10" id="KW-0804">Transcription</keyword>
<dbReference type="InterPro" id="IPR038157">
    <property type="entry name" value="FeoA_core_dom"/>
</dbReference>
<dbReference type="PANTHER" id="PTHR33238">
    <property type="entry name" value="IRON (METAL) DEPENDENT REPRESSOR, DTXR FAMILY"/>
    <property type="match status" value="1"/>
</dbReference>
<accession>A0A382NX46</accession>
<dbReference type="GO" id="GO:0005737">
    <property type="term" value="C:cytoplasm"/>
    <property type="evidence" value="ECO:0007669"/>
    <property type="project" value="UniProtKB-SubCell"/>
</dbReference>
<keyword evidence="9" id="KW-0010">Activator</keyword>
<dbReference type="SUPFAM" id="SSF47979">
    <property type="entry name" value="Iron-dependent repressor protein, dimerization domain"/>
    <property type="match status" value="1"/>
</dbReference>
<dbReference type="Gene3D" id="1.10.10.10">
    <property type="entry name" value="Winged helix-like DNA-binding domain superfamily/Winged helix DNA-binding domain"/>
    <property type="match status" value="1"/>
</dbReference>
<feature type="domain" description="HTH dtxR-type" evidence="13">
    <location>
        <begin position="1"/>
        <end position="67"/>
    </location>
</feature>
<organism evidence="14">
    <name type="scientific">marine metagenome</name>
    <dbReference type="NCBI Taxonomy" id="408172"/>
    <lineage>
        <taxon>unclassified sequences</taxon>
        <taxon>metagenomes</taxon>
        <taxon>ecological metagenomes</taxon>
    </lineage>
</organism>
<dbReference type="SUPFAM" id="SSF50037">
    <property type="entry name" value="C-terminal domain of transcriptional repressors"/>
    <property type="match status" value="1"/>
</dbReference>
<sequence length="198" mass="21887">MISESVQDYLKAIYKLANSPDIGDGVVTTSLLAERMGVSAASATNMIKKLADIRLAEHMPYQGVELTSAGEKVSLEIIRHHRLLELYLSEALGFAWDEVDAEADRLEHAISEDFEDRIDRALGSPIVGAHGEPIPSKEGDMAVPQYLRLSELSEGDRARIREVSDRDPEMLRYLHQQGLVLGAWVEVQGKAPFSGPMM</sequence>
<evidence type="ECO:0000259" key="13">
    <source>
        <dbReference type="PROSITE" id="PS50944"/>
    </source>
</evidence>
<evidence type="ECO:0000256" key="4">
    <source>
        <dbReference type="ARBA" id="ARBA00022490"/>
    </source>
</evidence>
<dbReference type="InterPro" id="IPR022689">
    <property type="entry name" value="Iron_dep_repressor"/>
</dbReference>
<evidence type="ECO:0000256" key="7">
    <source>
        <dbReference type="ARBA" id="ARBA00023015"/>
    </source>
</evidence>
<dbReference type="InterPro" id="IPR036421">
    <property type="entry name" value="Fe_dep_repressor_sf"/>
</dbReference>
<dbReference type="InterPro" id="IPR007167">
    <property type="entry name" value="Fe-transptr_FeoA-like"/>
</dbReference>
<evidence type="ECO:0000256" key="11">
    <source>
        <dbReference type="ARBA" id="ARBA00023211"/>
    </source>
</evidence>
<dbReference type="GO" id="GO:0046914">
    <property type="term" value="F:transition metal ion binding"/>
    <property type="evidence" value="ECO:0007669"/>
    <property type="project" value="InterPro"/>
</dbReference>
<dbReference type="GO" id="GO:0003677">
    <property type="term" value="F:DNA binding"/>
    <property type="evidence" value="ECO:0007669"/>
    <property type="project" value="UniProtKB-KW"/>
</dbReference>
<reference evidence="14" key="1">
    <citation type="submission" date="2018-05" db="EMBL/GenBank/DDBJ databases">
        <authorList>
            <person name="Lanie J.A."/>
            <person name="Ng W.-L."/>
            <person name="Kazmierczak K.M."/>
            <person name="Andrzejewski T.M."/>
            <person name="Davidsen T.M."/>
            <person name="Wayne K.J."/>
            <person name="Tettelin H."/>
            <person name="Glass J.I."/>
            <person name="Rusch D."/>
            <person name="Podicherti R."/>
            <person name="Tsui H.-C.T."/>
            <person name="Winkler M.E."/>
        </authorList>
    </citation>
    <scope>NUCLEOTIDE SEQUENCE</scope>
</reference>
<dbReference type="InterPro" id="IPR036390">
    <property type="entry name" value="WH_DNA-bd_sf"/>
</dbReference>
<dbReference type="GO" id="GO:0046983">
    <property type="term" value="F:protein dimerization activity"/>
    <property type="evidence" value="ECO:0007669"/>
    <property type="project" value="InterPro"/>
</dbReference>
<dbReference type="InterPro" id="IPR036388">
    <property type="entry name" value="WH-like_DNA-bd_sf"/>
</dbReference>
<evidence type="ECO:0000256" key="6">
    <source>
        <dbReference type="ARBA" id="ARBA00023004"/>
    </source>
</evidence>
<evidence type="ECO:0000256" key="8">
    <source>
        <dbReference type="ARBA" id="ARBA00023125"/>
    </source>
</evidence>
<dbReference type="InterPro" id="IPR022687">
    <property type="entry name" value="HTH_DTXR"/>
</dbReference>
<evidence type="ECO:0000256" key="5">
    <source>
        <dbReference type="ARBA" id="ARBA00022491"/>
    </source>
</evidence>
<keyword evidence="6" id="KW-0408">Iron</keyword>
<dbReference type="GO" id="GO:0003700">
    <property type="term" value="F:DNA-binding transcription factor activity"/>
    <property type="evidence" value="ECO:0007669"/>
    <property type="project" value="InterPro"/>
</dbReference>
<proteinExistence type="inferred from homology"/>
<keyword evidence="7" id="KW-0805">Transcription regulation</keyword>
<name>A0A382NX46_9ZZZZ</name>
<evidence type="ECO:0000313" key="14">
    <source>
        <dbReference type="EMBL" id="SVC64935.1"/>
    </source>
</evidence>
<comment type="subcellular location">
    <subcellularLocation>
        <location evidence="1">Cytoplasm</location>
    </subcellularLocation>
</comment>
<dbReference type="InterPro" id="IPR001367">
    <property type="entry name" value="Fe_dep_repressor"/>
</dbReference>
<comment type="subunit">
    <text evidence="3">Homodimer.</text>
</comment>
<dbReference type="InterPro" id="IPR050536">
    <property type="entry name" value="DtxR_MntR_Metal-Reg"/>
</dbReference>
<evidence type="ECO:0000256" key="2">
    <source>
        <dbReference type="ARBA" id="ARBA00007871"/>
    </source>
</evidence>
<dbReference type="EMBL" id="UINC01102935">
    <property type="protein sequence ID" value="SVC64935.1"/>
    <property type="molecule type" value="Genomic_DNA"/>
</dbReference>
<evidence type="ECO:0000256" key="12">
    <source>
        <dbReference type="ARBA" id="ARBA00032593"/>
    </source>
</evidence>
<keyword evidence="4" id="KW-0963">Cytoplasm</keyword>
<dbReference type="Gene3D" id="2.30.30.90">
    <property type="match status" value="1"/>
</dbReference>